<dbReference type="KEGG" id="taqu:KDW03_04995"/>
<dbReference type="Proteomes" id="UP001056539">
    <property type="component" value="Chromosome"/>
</dbReference>
<dbReference type="EC" id="2.3.1.-" evidence="3"/>
<dbReference type="InterPro" id="IPR052523">
    <property type="entry name" value="Trichothecene_AcTrans"/>
</dbReference>
<dbReference type="PANTHER" id="PTHR42791:SF1">
    <property type="entry name" value="N-ACETYLTRANSFERASE DOMAIN-CONTAINING PROTEIN"/>
    <property type="match status" value="1"/>
</dbReference>
<evidence type="ECO:0000313" key="3">
    <source>
        <dbReference type="EMBL" id="URA11153.1"/>
    </source>
</evidence>
<keyword evidence="3" id="KW-0808">Transferase</keyword>
<dbReference type="RefSeq" id="WP_271436288.1">
    <property type="nucleotide sequence ID" value="NZ_CP073355.1"/>
</dbReference>
<dbReference type="Pfam" id="PF00583">
    <property type="entry name" value="Acetyltransf_1"/>
    <property type="match status" value="1"/>
</dbReference>
<reference evidence="3" key="2">
    <citation type="submission" date="2022-06" db="EMBL/GenBank/DDBJ databases">
        <title>Thermospira aquatica gen. nov., sp. nov.</title>
        <authorList>
            <person name="Ben Ali Gam Z."/>
            <person name="Labat M."/>
        </authorList>
    </citation>
    <scope>NUCLEOTIDE SEQUENCE</scope>
    <source>
        <strain evidence="3">F1F22</strain>
    </source>
</reference>
<feature type="domain" description="N-acetyltransferase" evidence="2">
    <location>
        <begin position="35"/>
        <end position="194"/>
    </location>
</feature>
<dbReference type="Gene3D" id="3.40.630.30">
    <property type="match status" value="1"/>
</dbReference>
<name>A0AAX3BGB7_9SPIR</name>
<evidence type="ECO:0000313" key="4">
    <source>
        <dbReference type="Proteomes" id="UP001056539"/>
    </source>
</evidence>
<dbReference type="AlphaFoldDB" id="A0AAX3BGB7"/>
<evidence type="ECO:0000259" key="2">
    <source>
        <dbReference type="PROSITE" id="PS51186"/>
    </source>
</evidence>
<keyword evidence="3" id="KW-0012">Acyltransferase</keyword>
<dbReference type="EMBL" id="CP073355">
    <property type="protein sequence ID" value="URA11153.1"/>
    <property type="molecule type" value="Genomic_DNA"/>
</dbReference>
<dbReference type="InterPro" id="IPR016181">
    <property type="entry name" value="Acyl_CoA_acyltransferase"/>
</dbReference>
<gene>
    <name evidence="3" type="ORF">KDW03_04995</name>
</gene>
<dbReference type="GO" id="GO:0016747">
    <property type="term" value="F:acyltransferase activity, transferring groups other than amino-acyl groups"/>
    <property type="evidence" value="ECO:0007669"/>
    <property type="project" value="InterPro"/>
</dbReference>
<protein>
    <submittedName>
        <fullName evidence="3">GNAT family N-acetyltransferase</fullName>
        <ecNumber evidence="3">2.3.1.-</ecNumber>
    </submittedName>
</protein>
<dbReference type="CDD" id="cd04301">
    <property type="entry name" value="NAT_SF"/>
    <property type="match status" value="1"/>
</dbReference>
<dbReference type="PROSITE" id="PS51186">
    <property type="entry name" value="GNAT"/>
    <property type="match status" value="1"/>
</dbReference>
<organism evidence="3 4">
    <name type="scientific">Thermospira aquatica</name>
    <dbReference type="NCBI Taxonomy" id="2828656"/>
    <lineage>
        <taxon>Bacteria</taxon>
        <taxon>Pseudomonadati</taxon>
        <taxon>Spirochaetota</taxon>
        <taxon>Spirochaetia</taxon>
        <taxon>Brevinematales</taxon>
        <taxon>Thermospiraceae</taxon>
        <taxon>Thermospira</taxon>
    </lineage>
</organism>
<keyword evidence="1" id="KW-0812">Transmembrane</keyword>
<keyword evidence="1" id="KW-1133">Transmembrane helix</keyword>
<feature type="transmembrane region" description="Helical" evidence="1">
    <location>
        <begin position="89"/>
        <end position="111"/>
    </location>
</feature>
<dbReference type="SUPFAM" id="SSF55729">
    <property type="entry name" value="Acyl-CoA N-acyltransferases (Nat)"/>
    <property type="match status" value="1"/>
</dbReference>
<reference evidence="3" key="1">
    <citation type="submission" date="2021-04" db="EMBL/GenBank/DDBJ databases">
        <authorList>
            <person name="Postec A."/>
        </authorList>
    </citation>
    <scope>NUCLEOTIDE SEQUENCE</scope>
    <source>
        <strain evidence="3">F1F22</strain>
    </source>
</reference>
<proteinExistence type="predicted"/>
<evidence type="ECO:0000256" key="1">
    <source>
        <dbReference type="SAM" id="Phobius"/>
    </source>
</evidence>
<sequence length="194" mass="22643">MVPLPLTLVDEAAQLIARAFFHDPLYRFFFPCERKRIRKIQALYRFILREHIRHVWMSSEILEGVVIWEEPYDHGLDIGLWAVKEGFCFFKTLGVVGLVRVVAFAVVSFFWRRKFLREEDFCLTVIAVDPSCQGKGIGKKMLFCLLTEADKNEASVYLETQNPSNVGLYERFGFVVVGKRFWKGGEHVMMRRRG</sequence>
<dbReference type="PANTHER" id="PTHR42791">
    <property type="entry name" value="GNAT FAMILY ACETYLTRANSFERASE"/>
    <property type="match status" value="1"/>
</dbReference>
<keyword evidence="4" id="KW-1185">Reference proteome</keyword>
<accession>A0AAX3BGB7</accession>
<dbReference type="InterPro" id="IPR000182">
    <property type="entry name" value="GNAT_dom"/>
</dbReference>
<keyword evidence="1" id="KW-0472">Membrane</keyword>